<evidence type="ECO:0000256" key="1">
    <source>
        <dbReference type="SAM" id="MobiDB-lite"/>
    </source>
</evidence>
<dbReference type="Proteomes" id="UP001057375">
    <property type="component" value="Unassembled WGS sequence"/>
</dbReference>
<feature type="compositionally biased region" description="Basic and acidic residues" evidence="1">
    <location>
        <begin position="588"/>
        <end position="602"/>
    </location>
</feature>
<feature type="compositionally biased region" description="Acidic residues" evidence="1">
    <location>
        <begin position="613"/>
        <end position="627"/>
    </location>
</feature>
<feature type="region of interest" description="Disordered" evidence="1">
    <location>
        <begin position="425"/>
        <end position="459"/>
    </location>
</feature>
<feature type="compositionally biased region" description="Polar residues" evidence="1">
    <location>
        <begin position="432"/>
        <end position="445"/>
    </location>
</feature>
<evidence type="ECO:0000313" key="2">
    <source>
        <dbReference type="EMBL" id="GKT36721.1"/>
    </source>
</evidence>
<evidence type="ECO:0000313" key="3">
    <source>
        <dbReference type="Proteomes" id="UP001057375"/>
    </source>
</evidence>
<proteinExistence type="predicted"/>
<dbReference type="Pfam" id="PF05623">
    <property type="entry name" value="DUF789"/>
    <property type="match status" value="2"/>
</dbReference>
<feature type="compositionally biased region" description="Basic and acidic residues" evidence="1">
    <location>
        <begin position="305"/>
        <end position="322"/>
    </location>
</feature>
<organism evidence="2 3">
    <name type="scientific">Aduncisulcus paluster</name>
    <dbReference type="NCBI Taxonomy" id="2918883"/>
    <lineage>
        <taxon>Eukaryota</taxon>
        <taxon>Metamonada</taxon>
        <taxon>Carpediemonas-like organisms</taxon>
        <taxon>Aduncisulcus</taxon>
    </lineage>
</organism>
<reference evidence="2" key="1">
    <citation type="submission" date="2022-03" db="EMBL/GenBank/DDBJ databases">
        <title>Draft genome sequence of Aduncisulcus paluster, a free-living microaerophilic Fornicata.</title>
        <authorList>
            <person name="Yuyama I."/>
            <person name="Kume K."/>
            <person name="Tamura T."/>
            <person name="Inagaki Y."/>
            <person name="Hashimoto T."/>
        </authorList>
    </citation>
    <scope>NUCLEOTIDE SEQUENCE</scope>
    <source>
        <strain evidence="2">NY0171</strain>
    </source>
</reference>
<dbReference type="PANTHER" id="PTHR31343">
    <property type="entry name" value="T15D22.8"/>
    <property type="match status" value="1"/>
</dbReference>
<feature type="compositionally biased region" description="Basic and acidic residues" evidence="1">
    <location>
        <begin position="356"/>
        <end position="366"/>
    </location>
</feature>
<gene>
    <name evidence="2" type="ORF">ADUPG1_009630</name>
</gene>
<accession>A0ABQ5KXE4</accession>
<name>A0ABQ5KXE4_9EUKA</name>
<feature type="region of interest" description="Disordered" evidence="1">
    <location>
        <begin position="302"/>
        <end position="366"/>
    </location>
</feature>
<protein>
    <submittedName>
        <fullName evidence="2">Uncharacterized protein</fullName>
    </submittedName>
</protein>
<feature type="compositionally biased region" description="Basic and acidic residues" evidence="1">
    <location>
        <begin position="493"/>
        <end position="512"/>
    </location>
</feature>
<dbReference type="InterPro" id="IPR008507">
    <property type="entry name" value="DUF789"/>
</dbReference>
<sequence>MSSNRFTRATQAPIQGINFFTLAGKPQCLRAYNLDVFSVCAAPDVPCYEVSSAKMEIKDEKDKQNNIVYNLASVWRFFDAPFGLPTRVIIDNLKYTSFYTPYLSVIELYSKPTYKTVIDPITSKSMEEIIPGKLLLKFDEERAPSIRPPLINMIQELHKKNPILCTLTSNDIDIKTSWFAVTWYPIKIDTRTRAFLNGFFITYHQFRVRKPDGYVCSPEERIQAEKDLLWAKTGFSPDVSTFIPKGYGAFGPHLHYSPSSPGQTMSSALEKHHDIVRHFLLMSKGIDVHDCVCQKCEDLESATDPGEKLRESGSTKDEKHESIFGLKEVGKSSTGEMHPISVQTSPNPSSLSVRQDSPEMREISSRSAKEELLSIDLSFCRDSDVHVRKLSSLPLSFYVECAKHIQDSKKKDVCEKDLKIDLDEKEAEHSVSNENGVSRSPSFQDFETAKQESPRHTCSNSLHVSEDLLSLLSLLENPSHNPPSIPLDSNSKQSHEIKLDDFSVDGEKKGEESYDESYDYYYSEYSSSEQGGSISGVEKEGDKVSQAKCTSKGLEQRYSWECLITGWKTGSCSQKEKETKESGLGTKDQVKKDRFRSKESILRLDPVNNNSSDSEEHEENDDCESIECSEQGSDRIDIESEDDRVSHTPSPSRHCLVPDTLSKNAAHCDGLIECSGECADEIESPCFESVYLCHHHHPRSHHLLPSPTTAPISSLPNLLSLVHLESISETNLWNCLEYYCTARGPSRAPELPLFGCLPCCMEGQEAIWFGSGDEEVTRAVKNYIQPILQFMVTSGKAHNDYKYAVRKTLLLQDLLEFMFDHM</sequence>
<comment type="caution">
    <text evidence="2">The sequence shown here is derived from an EMBL/GenBank/DDBJ whole genome shotgun (WGS) entry which is preliminary data.</text>
</comment>
<keyword evidence="3" id="KW-1185">Reference proteome</keyword>
<dbReference type="EMBL" id="BQXS01011286">
    <property type="protein sequence ID" value="GKT36721.1"/>
    <property type="molecule type" value="Genomic_DNA"/>
</dbReference>
<dbReference type="PANTHER" id="PTHR31343:SF42">
    <property type="entry name" value="T15D22.8"/>
    <property type="match status" value="1"/>
</dbReference>
<feature type="compositionally biased region" description="Polar residues" evidence="1">
    <location>
        <begin position="331"/>
        <end position="355"/>
    </location>
</feature>
<feature type="region of interest" description="Disordered" evidence="1">
    <location>
        <begin position="574"/>
        <end position="627"/>
    </location>
</feature>
<feature type="region of interest" description="Disordered" evidence="1">
    <location>
        <begin position="480"/>
        <end position="513"/>
    </location>
</feature>